<sequence length="130" mass="15143">MGVLNNIFGSKEPKKEKVSYLKWIPLTSIEELTTIKEQSNSEVILIFKHSTRCGISRMVIKQFEALFKEEHQHLKIFYLDLLNYRNVSDEVGYSFQVMHQSPQLLAVKNGVSIYNASHYDITQVDLSRFM</sequence>
<dbReference type="Gene3D" id="3.40.30.10">
    <property type="entry name" value="Glutaredoxin"/>
    <property type="match status" value="1"/>
</dbReference>
<dbReference type="NCBIfam" id="TIGR04019">
    <property type="entry name" value="B_thiol_YtxJ"/>
    <property type="match status" value="1"/>
</dbReference>
<dbReference type="SUPFAM" id="SSF52833">
    <property type="entry name" value="Thioredoxin-like"/>
    <property type="match status" value="1"/>
</dbReference>
<proteinExistence type="predicted"/>
<reference evidence="1" key="1">
    <citation type="submission" date="2023-02" db="EMBL/GenBank/DDBJ databases">
        <title>Polaribacter ponticola sp. nov., isolated from seawater.</title>
        <authorList>
            <person name="Baek J.H."/>
            <person name="Kim J.M."/>
            <person name="Choi D.G."/>
            <person name="Jeon C.O."/>
        </authorList>
    </citation>
    <scope>NUCLEOTIDE SEQUENCE</scope>
    <source>
        <strain evidence="1">MSW5</strain>
    </source>
</reference>
<protein>
    <submittedName>
        <fullName evidence="1">Bacillithiol system redox-active protein YtxJ</fullName>
    </submittedName>
</protein>
<dbReference type="EMBL" id="JAOSLC020000003">
    <property type="protein sequence ID" value="MDD7914014.1"/>
    <property type="molecule type" value="Genomic_DNA"/>
</dbReference>
<dbReference type="RefSeq" id="WP_265724685.1">
    <property type="nucleotide sequence ID" value="NZ_JAOSLC020000003.1"/>
</dbReference>
<dbReference type="Pfam" id="PF11009">
    <property type="entry name" value="BrxC"/>
    <property type="match status" value="1"/>
</dbReference>
<keyword evidence="2" id="KW-1185">Reference proteome</keyword>
<dbReference type="InterPro" id="IPR022551">
    <property type="entry name" value="BrxC"/>
</dbReference>
<dbReference type="Proteomes" id="UP001151478">
    <property type="component" value="Unassembled WGS sequence"/>
</dbReference>
<name>A0ABT5S866_9FLAO</name>
<gene>
    <name evidence="1" type="primary">ytxJ</name>
    <name evidence="1" type="ORF">N5A56_006060</name>
</gene>
<organism evidence="1 2">
    <name type="scientific">Polaribacter ponticola</name>
    <dbReference type="NCBI Taxonomy" id="2978475"/>
    <lineage>
        <taxon>Bacteria</taxon>
        <taxon>Pseudomonadati</taxon>
        <taxon>Bacteroidota</taxon>
        <taxon>Flavobacteriia</taxon>
        <taxon>Flavobacteriales</taxon>
        <taxon>Flavobacteriaceae</taxon>
    </lineage>
</organism>
<evidence type="ECO:0000313" key="1">
    <source>
        <dbReference type="EMBL" id="MDD7914014.1"/>
    </source>
</evidence>
<accession>A0ABT5S866</accession>
<evidence type="ECO:0000313" key="2">
    <source>
        <dbReference type="Proteomes" id="UP001151478"/>
    </source>
</evidence>
<dbReference type="InterPro" id="IPR036249">
    <property type="entry name" value="Thioredoxin-like_sf"/>
</dbReference>
<comment type="caution">
    <text evidence="1">The sequence shown here is derived from an EMBL/GenBank/DDBJ whole genome shotgun (WGS) entry which is preliminary data.</text>
</comment>